<dbReference type="Proteomes" id="UP001168098">
    <property type="component" value="Unassembled WGS sequence"/>
</dbReference>
<dbReference type="PANTHER" id="PTHR33573">
    <property type="entry name" value="CASP-LIKE PROTEIN 4A4"/>
    <property type="match status" value="1"/>
</dbReference>
<protein>
    <recommendedName>
        <fullName evidence="8">CASP-like protein</fullName>
    </recommendedName>
</protein>
<comment type="caution">
    <text evidence="8">Lacks conserved residue(s) required for the propagation of feature annotation.</text>
</comment>
<sequence length="170" mass="18599">MTEPSFSTPSPVISLVLRLLTFISILISLIILTTNSATIVVNSTELKLRFKDVYAYRYMLFALVVGLAYALLQIVFGIYHVSMGKRISSSGESLLQFDFYADKVMSYILATGTGAAFGATLDLKEVFSELGSTYNNFFNKGSAAASFILFAFMFTAISSVFSSLALPKKL</sequence>
<comment type="subcellular location">
    <subcellularLocation>
        <location evidence="1 8">Cell membrane</location>
        <topology evidence="1 8">Multi-pass membrane protein</topology>
    </subcellularLocation>
</comment>
<name>A0AA38Z8L6_VITRO</name>
<evidence type="ECO:0000256" key="3">
    <source>
        <dbReference type="ARBA" id="ARBA00011489"/>
    </source>
</evidence>
<evidence type="ECO:0000256" key="7">
    <source>
        <dbReference type="ARBA" id="ARBA00023136"/>
    </source>
</evidence>
<evidence type="ECO:0000259" key="9">
    <source>
        <dbReference type="Pfam" id="PF04535"/>
    </source>
</evidence>
<evidence type="ECO:0000256" key="6">
    <source>
        <dbReference type="ARBA" id="ARBA00022989"/>
    </source>
</evidence>
<dbReference type="InterPro" id="IPR006702">
    <property type="entry name" value="CASP_dom"/>
</dbReference>
<dbReference type="Pfam" id="PF04535">
    <property type="entry name" value="CASP_dom"/>
    <property type="match status" value="1"/>
</dbReference>
<comment type="similarity">
    <text evidence="2 8">Belongs to the Casparian strip membrane proteins (CASP) family.</text>
</comment>
<comment type="caution">
    <text evidence="10">The sequence shown here is derived from an EMBL/GenBank/DDBJ whole genome shotgun (WGS) entry which is preliminary data.</text>
</comment>
<evidence type="ECO:0000256" key="1">
    <source>
        <dbReference type="ARBA" id="ARBA00004651"/>
    </source>
</evidence>
<evidence type="ECO:0000256" key="4">
    <source>
        <dbReference type="ARBA" id="ARBA00022475"/>
    </source>
</evidence>
<keyword evidence="4 8" id="KW-1003">Cell membrane</keyword>
<comment type="subunit">
    <text evidence="3 8">Homodimer and heterodimers.</text>
</comment>
<feature type="transmembrane region" description="Helical" evidence="8">
    <location>
        <begin position="12"/>
        <end position="34"/>
    </location>
</feature>
<feature type="domain" description="Casparian strip membrane protein" evidence="9">
    <location>
        <begin position="10"/>
        <end position="154"/>
    </location>
</feature>
<accession>A0AA38Z8L6</accession>
<dbReference type="AlphaFoldDB" id="A0AA38Z8L6"/>
<feature type="transmembrane region" description="Helical" evidence="8">
    <location>
        <begin position="54"/>
        <end position="79"/>
    </location>
</feature>
<organism evidence="10 11">
    <name type="scientific">Vitis rotundifolia</name>
    <name type="common">Muscadine grape</name>
    <dbReference type="NCBI Taxonomy" id="103349"/>
    <lineage>
        <taxon>Eukaryota</taxon>
        <taxon>Viridiplantae</taxon>
        <taxon>Streptophyta</taxon>
        <taxon>Embryophyta</taxon>
        <taxon>Tracheophyta</taxon>
        <taxon>Spermatophyta</taxon>
        <taxon>Magnoliopsida</taxon>
        <taxon>eudicotyledons</taxon>
        <taxon>Gunneridae</taxon>
        <taxon>Pentapetalae</taxon>
        <taxon>rosids</taxon>
        <taxon>Vitales</taxon>
        <taxon>Vitaceae</taxon>
        <taxon>Viteae</taxon>
        <taxon>Vitis</taxon>
    </lineage>
</organism>
<dbReference type="PANTHER" id="PTHR33573:SF40">
    <property type="entry name" value="CASP-LIKE PROTEIN 4D2"/>
    <property type="match status" value="1"/>
</dbReference>
<proteinExistence type="inferred from homology"/>
<keyword evidence="5 8" id="KW-0812">Transmembrane</keyword>
<reference evidence="10 11" key="1">
    <citation type="journal article" date="2023" name="BMC Biotechnol.">
        <title>Vitis rotundifolia cv Carlos genome sequencing.</title>
        <authorList>
            <person name="Huff M."/>
            <person name="Hulse-Kemp A."/>
            <person name="Scheffler B."/>
            <person name="Youngblood R."/>
            <person name="Simpson S."/>
            <person name="Babiker E."/>
            <person name="Staton M."/>
        </authorList>
    </citation>
    <scope>NUCLEOTIDE SEQUENCE [LARGE SCALE GENOMIC DNA]</scope>
    <source>
        <tissue evidence="10">Leaf</tissue>
    </source>
</reference>
<dbReference type="EMBL" id="JARBHA010000013">
    <property type="protein sequence ID" value="KAJ9684260.1"/>
    <property type="molecule type" value="Genomic_DNA"/>
</dbReference>
<keyword evidence="6 8" id="KW-1133">Transmembrane helix</keyword>
<keyword evidence="11" id="KW-1185">Reference proteome</keyword>
<gene>
    <name evidence="10" type="ORF">PVL29_016647</name>
</gene>
<keyword evidence="7 8" id="KW-0472">Membrane</keyword>
<evidence type="ECO:0000313" key="11">
    <source>
        <dbReference type="Proteomes" id="UP001168098"/>
    </source>
</evidence>
<evidence type="ECO:0000256" key="5">
    <source>
        <dbReference type="ARBA" id="ARBA00022692"/>
    </source>
</evidence>
<dbReference type="GO" id="GO:0005886">
    <property type="term" value="C:plasma membrane"/>
    <property type="evidence" value="ECO:0007669"/>
    <property type="project" value="UniProtKB-SubCell"/>
</dbReference>
<feature type="transmembrane region" description="Helical" evidence="8">
    <location>
        <begin position="141"/>
        <end position="166"/>
    </location>
</feature>
<evidence type="ECO:0000256" key="8">
    <source>
        <dbReference type="RuleBase" id="RU361233"/>
    </source>
</evidence>
<evidence type="ECO:0000313" key="10">
    <source>
        <dbReference type="EMBL" id="KAJ9684260.1"/>
    </source>
</evidence>
<evidence type="ECO:0000256" key="2">
    <source>
        <dbReference type="ARBA" id="ARBA00007651"/>
    </source>
</evidence>